<name>A0A2T7URB7_9RHOB</name>
<organism evidence="2 3">
    <name type="scientific">Pararhodobacter aggregans</name>
    <dbReference type="NCBI Taxonomy" id="404875"/>
    <lineage>
        <taxon>Bacteria</taxon>
        <taxon>Pseudomonadati</taxon>
        <taxon>Pseudomonadota</taxon>
        <taxon>Alphaproteobacteria</taxon>
        <taxon>Rhodobacterales</taxon>
        <taxon>Paracoccaceae</taxon>
        <taxon>Pararhodobacter</taxon>
    </lineage>
</organism>
<evidence type="ECO:0000256" key="1">
    <source>
        <dbReference type="SAM" id="MobiDB-lite"/>
    </source>
</evidence>
<dbReference type="OrthoDB" id="7869201at2"/>
<dbReference type="EMBL" id="QDDR01000006">
    <property type="protein sequence ID" value="PVE47131.1"/>
    <property type="molecule type" value="Genomic_DNA"/>
</dbReference>
<feature type="region of interest" description="Disordered" evidence="1">
    <location>
        <begin position="85"/>
        <end position="104"/>
    </location>
</feature>
<comment type="caution">
    <text evidence="2">The sequence shown here is derived from an EMBL/GenBank/DDBJ whole genome shotgun (WGS) entry which is preliminary data.</text>
</comment>
<dbReference type="Proteomes" id="UP000244810">
    <property type="component" value="Unassembled WGS sequence"/>
</dbReference>
<proteinExistence type="predicted"/>
<feature type="compositionally biased region" description="Basic residues" evidence="1">
    <location>
        <begin position="94"/>
        <end position="104"/>
    </location>
</feature>
<reference evidence="2 3" key="1">
    <citation type="journal article" date="2011" name="Syst. Appl. Microbiol.">
        <title>Defluviimonas denitrificans gen. nov., sp. nov., and Pararhodobacter aggregans gen. nov., sp. nov., non-phototrophic Rhodobacteraceae from the biofilter of a marine aquaculture.</title>
        <authorList>
            <person name="Foesel B.U."/>
            <person name="Drake H.L."/>
            <person name="Schramm A."/>
        </authorList>
    </citation>
    <scope>NUCLEOTIDE SEQUENCE [LARGE SCALE GENOMIC DNA]</scope>
    <source>
        <strain evidence="2 3">D1-19</strain>
    </source>
</reference>
<accession>A0A2T7URB7</accession>
<keyword evidence="3" id="KW-1185">Reference proteome</keyword>
<protein>
    <submittedName>
        <fullName evidence="2">Antibiotic ABC transporter</fullName>
    </submittedName>
</protein>
<gene>
    <name evidence="2" type="ORF">DDE23_12855</name>
</gene>
<sequence>MVFPFPADLFRLSLETSLMALQAQQVVAMRTLGLMGAWRTRDGEAVRMIAEKMDALGEATLGMGKALAQAQSPLHVAEAALAPYAKRTSANHRSLSRRGPGRPS</sequence>
<evidence type="ECO:0000313" key="3">
    <source>
        <dbReference type="Proteomes" id="UP000244810"/>
    </source>
</evidence>
<dbReference type="AlphaFoldDB" id="A0A2T7URB7"/>
<dbReference type="RefSeq" id="WP_107752143.1">
    <property type="nucleotide sequence ID" value="NZ_QBKF01000006.1"/>
</dbReference>
<evidence type="ECO:0000313" key="2">
    <source>
        <dbReference type="EMBL" id="PVE47131.1"/>
    </source>
</evidence>